<dbReference type="Pfam" id="PF09856">
    <property type="entry name" value="ScfRs"/>
    <property type="match status" value="1"/>
</dbReference>
<dbReference type="EMBL" id="CYPU01000023">
    <property type="protein sequence ID" value="CUH47322.1"/>
    <property type="molecule type" value="Genomic_DNA"/>
</dbReference>
<dbReference type="CDD" id="cd00093">
    <property type="entry name" value="HTH_XRE"/>
    <property type="match status" value="1"/>
</dbReference>
<dbReference type="InterPro" id="IPR001387">
    <property type="entry name" value="Cro/C1-type_HTH"/>
</dbReference>
<accession>A0A0P1F203</accession>
<evidence type="ECO:0000256" key="3">
    <source>
        <dbReference type="ARBA" id="ARBA00023163"/>
    </source>
</evidence>
<evidence type="ECO:0000256" key="2">
    <source>
        <dbReference type="ARBA" id="ARBA00023125"/>
    </source>
</evidence>
<dbReference type="InterPro" id="IPR018653">
    <property type="entry name" value="ScfR_C"/>
</dbReference>
<dbReference type="STRING" id="81569.RUM4293_00967"/>
<dbReference type="SMART" id="SM00530">
    <property type="entry name" value="HTH_XRE"/>
    <property type="match status" value="1"/>
</dbReference>
<dbReference type="RefSeq" id="WP_058277015.1">
    <property type="nucleotide sequence ID" value="NZ_CYPU01000023.1"/>
</dbReference>
<evidence type="ECO:0000313" key="6">
    <source>
        <dbReference type="Proteomes" id="UP000050783"/>
    </source>
</evidence>
<dbReference type="Proteomes" id="UP000050783">
    <property type="component" value="Unassembled WGS sequence"/>
</dbReference>
<evidence type="ECO:0000313" key="5">
    <source>
        <dbReference type="EMBL" id="CUH47322.1"/>
    </source>
</evidence>
<dbReference type="InterPro" id="IPR010982">
    <property type="entry name" value="Lambda_DNA-bd_dom_sf"/>
</dbReference>
<evidence type="ECO:0000256" key="1">
    <source>
        <dbReference type="ARBA" id="ARBA00023015"/>
    </source>
</evidence>
<sequence length="431" mass="46800">MRDTLTGSRIRERRQISGLRQAELARQVGISASYLNLIEHNRRRIGGKLLVDIANSLSVEPSLLTQGIEATLISALREAAADAVGQQAEVDALEEFAGRFPGWAGVLAQMHRRVVSLERTVETLSDRLTHDPHLAASMHEVLSTAAAIRSTAAILADTQEIEPEWRDRFHRNLHQDAERLADSSKSLVAYLDDSEAADDRRGVPSEDAEAFFQANSHHFPQIEAGGSGADIDLSAIESAAARTVTKGYLDTYAADVRAMPLDDVQKALTEAEPDPLALAARFSVDIPTVLRRLATLPEGYLGRPTGLVVCDASGSILFSKSVPGFAMPRFGEACPFWPIFQALNRPLVPIRKRVVQLGRTAAEFDCYAYAWPQAVSGYDDAPAYHSVMLVRAVEEGAPSAQSATRVGPSCRVCPNDACASRREPSILSEGF</sequence>
<dbReference type="GO" id="GO:0003677">
    <property type="term" value="F:DNA binding"/>
    <property type="evidence" value="ECO:0007669"/>
    <property type="project" value="UniProtKB-KW"/>
</dbReference>
<reference evidence="5 6" key="1">
    <citation type="submission" date="2015-09" db="EMBL/GenBank/DDBJ databases">
        <authorList>
            <consortium name="Swine Surveillance"/>
        </authorList>
    </citation>
    <scope>NUCLEOTIDE SEQUENCE [LARGE SCALE GENOMIC DNA]</scope>
    <source>
        <strain evidence="5 6">CECT 4292</strain>
    </source>
</reference>
<name>A0A0P1F203_9RHOB</name>
<dbReference type="SUPFAM" id="SSF47413">
    <property type="entry name" value="lambda repressor-like DNA-binding domains"/>
    <property type="match status" value="1"/>
</dbReference>
<dbReference type="Pfam" id="PF01381">
    <property type="entry name" value="HTH_3"/>
    <property type="match status" value="1"/>
</dbReference>
<dbReference type="InterPro" id="IPR050807">
    <property type="entry name" value="TransReg_Diox_bact_type"/>
</dbReference>
<dbReference type="Gene3D" id="1.10.260.40">
    <property type="entry name" value="lambda repressor-like DNA-binding domains"/>
    <property type="match status" value="1"/>
</dbReference>
<keyword evidence="1" id="KW-0805">Transcription regulation</keyword>
<dbReference type="GO" id="GO:0005829">
    <property type="term" value="C:cytosol"/>
    <property type="evidence" value="ECO:0007669"/>
    <property type="project" value="TreeGrafter"/>
</dbReference>
<dbReference type="GO" id="GO:0003700">
    <property type="term" value="F:DNA-binding transcription factor activity"/>
    <property type="evidence" value="ECO:0007669"/>
    <property type="project" value="TreeGrafter"/>
</dbReference>
<dbReference type="PROSITE" id="PS50943">
    <property type="entry name" value="HTH_CROC1"/>
    <property type="match status" value="1"/>
</dbReference>
<dbReference type="PANTHER" id="PTHR46797:SF23">
    <property type="entry name" value="HTH-TYPE TRANSCRIPTIONAL REGULATOR SUTR"/>
    <property type="match status" value="1"/>
</dbReference>
<dbReference type="AlphaFoldDB" id="A0A0P1F203"/>
<dbReference type="PANTHER" id="PTHR46797">
    <property type="entry name" value="HTH-TYPE TRANSCRIPTIONAL REGULATOR"/>
    <property type="match status" value="1"/>
</dbReference>
<keyword evidence="2" id="KW-0238">DNA-binding</keyword>
<feature type="domain" description="HTH cro/C1-type" evidence="4">
    <location>
        <begin position="10"/>
        <end position="64"/>
    </location>
</feature>
<protein>
    <submittedName>
        <fullName evidence="5">Putative transcriptional regulator</fullName>
    </submittedName>
</protein>
<dbReference type="GeneID" id="55492739"/>
<proteinExistence type="predicted"/>
<organism evidence="5 6">
    <name type="scientific">Ruegeria atlantica</name>
    <dbReference type="NCBI Taxonomy" id="81569"/>
    <lineage>
        <taxon>Bacteria</taxon>
        <taxon>Pseudomonadati</taxon>
        <taxon>Pseudomonadota</taxon>
        <taxon>Alphaproteobacteria</taxon>
        <taxon>Rhodobacterales</taxon>
        <taxon>Roseobacteraceae</taxon>
        <taxon>Ruegeria</taxon>
    </lineage>
</organism>
<evidence type="ECO:0000259" key="4">
    <source>
        <dbReference type="PROSITE" id="PS50943"/>
    </source>
</evidence>
<dbReference type="OrthoDB" id="7790108at2"/>
<gene>
    <name evidence="5" type="ORF">RUA4292_01490</name>
</gene>
<keyword evidence="3" id="KW-0804">Transcription</keyword>